<name>A0ACA9P8C9_9GLOM</name>
<feature type="non-terminal residue" evidence="1">
    <location>
        <position position="1"/>
    </location>
</feature>
<reference evidence="1" key="1">
    <citation type="submission" date="2021-06" db="EMBL/GenBank/DDBJ databases">
        <authorList>
            <person name="Kallberg Y."/>
            <person name="Tangrot J."/>
            <person name="Rosling A."/>
        </authorList>
    </citation>
    <scope>NUCLEOTIDE SEQUENCE</scope>
    <source>
        <strain evidence="1">MA461A</strain>
    </source>
</reference>
<gene>
    <name evidence="1" type="ORF">RPERSI_LOCUS9852</name>
</gene>
<organism evidence="1 2">
    <name type="scientific">Racocetra persica</name>
    <dbReference type="NCBI Taxonomy" id="160502"/>
    <lineage>
        <taxon>Eukaryota</taxon>
        <taxon>Fungi</taxon>
        <taxon>Fungi incertae sedis</taxon>
        <taxon>Mucoromycota</taxon>
        <taxon>Glomeromycotina</taxon>
        <taxon>Glomeromycetes</taxon>
        <taxon>Diversisporales</taxon>
        <taxon>Gigasporaceae</taxon>
        <taxon>Racocetra</taxon>
    </lineage>
</organism>
<feature type="non-terminal residue" evidence="1">
    <location>
        <position position="173"/>
    </location>
</feature>
<proteinExistence type="predicted"/>
<dbReference type="Proteomes" id="UP000789920">
    <property type="component" value="Unassembled WGS sequence"/>
</dbReference>
<keyword evidence="2" id="KW-1185">Reference proteome</keyword>
<evidence type="ECO:0000313" key="1">
    <source>
        <dbReference type="EMBL" id="CAG8697356.1"/>
    </source>
</evidence>
<dbReference type="EMBL" id="CAJVQC010018943">
    <property type="protein sequence ID" value="CAG8697356.1"/>
    <property type="molecule type" value="Genomic_DNA"/>
</dbReference>
<comment type="caution">
    <text evidence="1">The sequence shown here is derived from an EMBL/GenBank/DDBJ whole genome shotgun (WGS) entry which is preliminary data.</text>
</comment>
<accession>A0ACA9P8C9</accession>
<protein>
    <submittedName>
        <fullName evidence="1">35242_t:CDS:1</fullName>
    </submittedName>
</protein>
<sequence length="173" mass="20717">AMPKTPKTRKEINLKYRQKKKAEYETLENQIQLLKNEKLRYEEENKQRTYDLQSSIDRLQGKVELLQEQNKEQKAEFEMQIRNICEKHATEIKNLKQKHLTDIKDLREQYEVELIYEENQIYLGNFGQANPTQLLSFNEGYLQTFTNYHNTDVTRLNLGLKFLDLDFNKGLVV</sequence>
<evidence type="ECO:0000313" key="2">
    <source>
        <dbReference type="Proteomes" id="UP000789920"/>
    </source>
</evidence>